<feature type="transmembrane region" description="Helical" evidence="7">
    <location>
        <begin position="320"/>
        <end position="340"/>
    </location>
</feature>
<dbReference type="InterPro" id="IPR011701">
    <property type="entry name" value="MFS"/>
</dbReference>
<keyword evidence="2" id="KW-0813">Transport</keyword>
<dbReference type="Pfam" id="PF07690">
    <property type="entry name" value="MFS_1"/>
    <property type="match status" value="1"/>
</dbReference>
<evidence type="ECO:0000256" key="4">
    <source>
        <dbReference type="ARBA" id="ARBA00022989"/>
    </source>
</evidence>
<dbReference type="PROSITE" id="PS50850">
    <property type="entry name" value="MFS"/>
    <property type="match status" value="1"/>
</dbReference>
<proteinExistence type="predicted"/>
<feature type="compositionally biased region" description="Low complexity" evidence="6">
    <location>
        <begin position="449"/>
        <end position="466"/>
    </location>
</feature>
<feature type="transmembrane region" description="Helical" evidence="7">
    <location>
        <begin position="60"/>
        <end position="81"/>
    </location>
</feature>
<feature type="transmembrane region" description="Helical" evidence="7">
    <location>
        <begin position="150"/>
        <end position="174"/>
    </location>
</feature>
<feature type="transmembrane region" description="Helical" evidence="7">
    <location>
        <begin position="186"/>
        <end position="205"/>
    </location>
</feature>
<evidence type="ECO:0000256" key="3">
    <source>
        <dbReference type="ARBA" id="ARBA00022692"/>
    </source>
</evidence>
<evidence type="ECO:0000313" key="9">
    <source>
        <dbReference type="EMBL" id="MFC6712821.1"/>
    </source>
</evidence>
<feature type="region of interest" description="Disordered" evidence="6">
    <location>
        <begin position="447"/>
        <end position="466"/>
    </location>
</feature>
<dbReference type="PANTHER" id="PTHR43791:SF36">
    <property type="entry name" value="TRANSPORTER, PUTATIVE (AFU_ORTHOLOGUE AFUA_6G08340)-RELATED"/>
    <property type="match status" value="1"/>
</dbReference>
<dbReference type="Proteomes" id="UP001596356">
    <property type="component" value="Unassembled WGS sequence"/>
</dbReference>
<dbReference type="RefSeq" id="WP_377820281.1">
    <property type="nucleotide sequence ID" value="NZ_JBHSWJ010000002.1"/>
</dbReference>
<reference evidence="10" key="1">
    <citation type="journal article" date="2019" name="Int. J. Syst. Evol. Microbiol.">
        <title>The Global Catalogue of Microorganisms (GCM) 10K type strain sequencing project: providing services to taxonomists for standard genome sequencing and annotation.</title>
        <authorList>
            <consortium name="The Broad Institute Genomics Platform"/>
            <consortium name="The Broad Institute Genome Sequencing Center for Infectious Disease"/>
            <person name="Wu L."/>
            <person name="Ma J."/>
        </authorList>
    </citation>
    <scope>NUCLEOTIDE SEQUENCE [LARGE SCALE GENOMIC DNA]</scope>
    <source>
        <strain evidence="10">NBRC 106593</strain>
    </source>
</reference>
<dbReference type="InterPro" id="IPR020846">
    <property type="entry name" value="MFS_dom"/>
</dbReference>
<feature type="transmembrane region" description="Helical" evidence="7">
    <location>
        <begin position="412"/>
        <end position="432"/>
    </location>
</feature>
<evidence type="ECO:0000256" key="1">
    <source>
        <dbReference type="ARBA" id="ARBA00004651"/>
    </source>
</evidence>
<gene>
    <name evidence="9" type="ORF">ACFQBT_02750</name>
</gene>
<sequence length="466" mass="50103">MTSSPAAAAPVKSELERRTVRKLMLRFMPILMATYFMAYLDRTNLGIIKPHISKDLGLSPVAFGLASGIFFLGYVLCEVPSNHFMLKWGPRLWIPRILITWGAVAALIAFVQSPAQLYVGRVLLGIAEAGLAPAIFLIIATWFPARYSRLLMSVFFLTIPLALMIGSPLSGWLLDLTQGWHGWDGWRWVVLLQGLATIALFPLAFKLLPLSPQTASFLDEEERAWLLTQLDGEADVKKEHAPGSFLRALIDRRVLVMSLTYVLICYGSNALTYWLPSIIEEATPGLSSLHVGLITAIPFACAFVAIILVGQIAARTNARLWNILGPLSVAIVAFVLTAIAVHDSRLALGAMSLAIAGSLATQPQFWTLPADYLTGASAAAGIALINSAGNLAGFLGPFSFGWMQGSAGKTTALPFLIMAVCMAIAGVLVFLVRRRVRNMAAVHVGDDQPATTAPASTTASSTAEAV</sequence>
<dbReference type="SUPFAM" id="SSF103473">
    <property type="entry name" value="MFS general substrate transporter"/>
    <property type="match status" value="1"/>
</dbReference>
<keyword evidence="4 7" id="KW-1133">Transmembrane helix</keyword>
<protein>
    <submittedName>
        <fullName evidence="9">MFS transporter</fullName>
    </submittedName>
</protein>
<dbReference type="PANTHER" id="PTHR43791">
    <property type="entry name" value="PERMEASE-RELATED"/>
    <property type="match status" value="1"/>
</dbReference>
<accession>A0ABW2AQ31</accession>
<feature type="transmembrane region" description="Helical" evidence="7">
    <location>
        <begin position="378"/>
        <end position="400"/>
    </location>
</feature>
<evidence type="ECO:0000256" key="7">
    <source>
        <dbReference type="SAM" id="Phobius"/>
    </source>
</evidence>
<feature type="transmembrane region" description="Helical" evidence="7">
    <location>
        <begin position="93"/>
        <end position="112"/>
    </location>
</feature>
<feature type="transmembrane region" description="Helical" evidence="7">
    <location>
        <begin position="346"/>
        <end position="366"/>
    </location>
</feature>
<feature type="transmembrane region" description="Helical" evidence="7">
    <location>
        <begin position="118"/>
        <end position="143"/>
    </location>
</feature>
<dbReference type="Gene3D" id="1.20.1250.20">
    <property type="entry name" value="MFS general substrate transporter like domains"/>
    <property type="match status" value="2"/>
</dbReference>
<comment type="caution">
    <text evidence="9">The sequence shown here is derived from an EMBL/GenBank/DDBJ whole genome shotgun (WGS) entry which is preliminary data.</text>
</comment>
<keyword evidence="10" id="KW-1185">Reference proteome</keyword>
<evidence type="ECO:0000259" key="8">
    <source>
        <dbReference type="PROSITE" id="PS50850"/>
    </source>
</evidence>
<feature type="transmembrane region" description="Helical" evidence="7">
    <location>
        <begin position="254"/>
        <end position="275"/>
    </location>
</feature>
<organism evidence="9 10">
    <name type="scientific">Branchiibius cervicis</name>
    <dbReference type="NCBI Taxonomy" id="908252"/>
    <lineage>
        <taxon>Bacteria</taxon>
        <taxon>Bacillati</taxon>
        <taxon>Actinomycetota</taxon>
        <taxon>Actinomycetes</taxon>
        <taxon>Micrococcales</taxon>
        <taxon>Dermacoccaceae</taxon>
        <taxon>Branchiibius</taxon>
    </lineage>
</organism>
<evidence type="ECO:0000256" key="2">
    <source>
        <dbReference type="ARBA" id="ARBA00022448"/>
    </source>
</evidence>
<evidence type="ECO:0000256" key="6">
    <source>
        <dbReference type="SAM" id="MobiDB-lite"/>
    </source>
</evidence>
<dbReference type="InterPro" id="IPR036259">
    <property type="entry name" value="MFS_trans_sf"/>
</dbReference>
<comment type="subcellular location">
    <subcellularLocation>
        <location evidence="1">Cell membrane</location>
        <topology evidence="1">Multi-pass membrane protein</topology>
    </subcellularLocation>
</comment>
<keyword evidence="3 7" id="KW-0812">Transmembrane</keyword>
<feature type="transmembrane region" description="Helical" evidence="7">
    <location>
        <begin position="23"/>
        <end position="40"/>
    </location>
</feature>
<evidence type="ECO:0000256" key="5">
    <source>
        <dbReference type="ARBA" id="ARBA00023136"/>
    </source>
</evidence>
<evidence type="ECO:0000313" key="10">
    <source>
        <dbReference type="Proteomes" id="UP001596356"/>
    </source>
</evidence>
<feature type="domain" description="Major facilitator superfamily (MFS) profile" evidence="8">
    <location>
        <begin position="27"/>
        <end position="437"/>
    </location>
</feature>
<keyword evidence="5 7" id="KW-0472">Membrane</keyword>
<dbReference type="CDD" id="cd17319">
    <property type="entry name" value="MFS_ExuT_GudP_like"/>
    <property type="match status" value="1"/>
</dbReference>
<dbReference type="EMBL" id="JBHSWJ010000002">
    <property type="protein sequence ID" value="MFC6712821.1"/>
    <property type="molecule type" value="Genomic_DNA"/>
</dbReference>
<name>A0ABW2AQ31_9MICO</name>
<feature type="transmembrane region" description="Helical" evidence="7">
    <location>
        <begin position="287"/>
        <end position="308"/>
    </location>
</feature>